<dbReference type="AlphaFoldDB" id="C2K1K9"/>
<accession>C2K1K9</accession>
<sequence>MNMKEQIQHSKYAHANHFTMIGNCSSDKPFASVVIKHVKKLTCFFVQVMA</sequence>
<organism evidence="1 2">
    <name type="scientific">Lacticaseibacillus rhamnosus (strain LMS2-1)</name>
    <dbReference type="NCBI Taxonomy" id="525361"/>
    <lineage>
        <taxon>Bacteria</taxon>
        <taxon>Bacillati</taxon>
        <taxon>Bacillota</taxon>
        <taxon>Bacilli</taxon>
        <taxon>Lactobacillales</taxon>
        <taxon>Lactobacillaceae</taxon>
        <taxon>Lacticaseibacillus</taxon>
    </lineage>
</organism>
<dbReference type="EMBL" id="ACIZ01000124">
    <property type="protein sequence ID" value="EEN78821.1"/>
    <property type="molecule type" value="Genomic_DNA"/>
</dbReference>
<protein>
    <submittedName>
        <fullName evidence="1">Uncharacterized protein</fullName>
    </submittedName>
</protein>
<evidence type="ECO:0000313" key="2">
    <source>
        <dbReference type="Proteomes" id="UP000004525"/>
    </source>
</evidence>
<keyword evidence="2" id="KW-1185">Reference proteome</keyword>
<name>C2K1K9_LACRM</name>
<evidence type="ECO:0000313" key="1">
    <source>
        <dbReference type="EMBL" id="EEN78821.1"/>
    </source>
</evidence>
<dbReference type="HOGENOM" id="CLU_3154282_0_0_9"/>
<gene>
    <name evidence="1" type="ORF">HMPREF0539_3044</name>
</gene>
<proteinExistence type="predicted"/>
<dbReference type="Proteomes" id="UP000004525">
    <property type="component" value="Unassembled WGS sequence"/>
</dbReference>
<reference evidence="1" key="1">
    <citation type="submission" date="2009-01" db="EMBL/GenBank/DDBJ databases">
        <authorList>
            <person name="Qin X."/>
            <person name="Bachman B."/>
            <person name="Battles P."/>
            <person name="Bell A."/>
            <person name="Bess C."/>
            <person name="Bickham C."/>
            <person name="Chaboub L."/>
            <person name="Chen D."/>
            <person name="Coyle M."/>
            <person name="Deiros D.R."/>
            <person name="Dinh H."/>
            <person name="Forbes L."/>
            <person name="Fowler G."/>
            <person name="Francisco L."/>
            <person name="Fu Q."/>
            <person name="Gubbala S."/>
            <person name="Hale W."/>
            <person name="Han Y."/>
            <person name="Hemphill L."/>
            <person name="Highlander S.K."/>
            <person name="Hirani K."/>
            <person name="Hogues M."/>
            <person name="Jackson L."/>
            <person name="Jakkamsetti A."/>
            <person name="Javaid M."/>
            <person name="Jiang H."/>
            <person name="Korchina V."/>
            <person name="Kovar C."/>
            <person name="Lara F."/>
            <person name="Lee S."/>
            <person name="Mata R."/>
            <person name="Mathew T."/>
            <person name="Moen C."/>
            <person name="Morales K."/>
            <person name="Munidasa M."/>
            <person name="Nazareth L."/>
            <person name="Ngo R."/>
            <person name="Nguyen L."/>
            <person name="Okwuonu G."/>
            <person name="Ongeri F."/>
            <person name="Patil S."/>
            <person name="Petrosino J."/>
            <person name="Pham C."/>
            <person name="Pham P."/>
            <person name="Pu L.-L."/>
            <person name="Puazo M."/>
            <person name="Raj R."/>
            <person name="Reid J."/>
            <person name="Rouhana J."/>
            <person name="Saada N."/>
            <person name="Shang Y."/>
            <person name="Simmons D."/>
            <person name="Thornton R."/>
            <person name="Warren J."/>
            <person name="Weissenberger G."/>
            <person name="Zhang J."/>
            <person name="Zhang L."/>
            <person name="Zhou C."/>
            <person name="Zhu D."/>
            <person name="Muzny D."/>
            <person name="Worley K."/>
            <person name="Gibbs R."/>
        </authorList>
    </citation>
    <scope>NUCLEOTIDE SEQUENCE [LARGE SCALE GENOMIC DNA]</scope>
    <source>
        <strain evidence="1">LMS2-1</strain>
    </source>
</reference>
<comment type="caution">
    <text evidence="1">The sequence shown here is derived from an EMBL/GenBank/DDBJ whole genome shotgun (WGS) entry which is preliminary data.</text>
</comment>